<evidence type="ECO:0000313" key="3">
    <source>
        <dbReference type="EMBL" id="KAL3265622.1"/>
    </source>
</evidence>
<keyword evidence="1" id="KW-0175">Coiled coil</keyword>
<name>A0ABD2MH24_9CUCU</name>
<reference evidence="3 4" key="1">
    <citation type="journal article" date="2021" name="BMC Biol.">
        <title>Horizontally acquired antibacterial genes associated with adaptive radiation of ladybird beetles.</title>
        <authorList>
            <person name="Li H.S."/>
            <person name="Tang X.F."/>
            <person name="Huang Y.H."/>
            <person name="Xu Z.Y."/>
            <person name="Chen M.L."/>
            <person name="Du X.Y."/>
            <person name="Qiu B.Y."/>
            <person name="Chen P.T."/>
            <person name="Zhang W."/>
            <person name="Slipinski A."/>
            <person name="Escalona H.E."/>
            <person name="Waterhouse R.M."/>
            <person name="Zwick A."/>
            <person name="Pang H."/>
        </authorList>
    </citation>
    <scope>NUCLEOTIDE SEQUENCE [LARGE SCALE GENOMIC DNA]</scope>
    <source>
        <strain evidence="3">SYSU2018</strain>
    </source>
</reference>
<accession>A0ABD2MH24</accession>
<protein>
    <submittedName>
        <fullName evidence="3">Uncharacterized protein</fullName>
    </submittedName>
</protein>
<gene>
    <name evidence="3" type="ORF">HHI36_009826</name>
</gene>
<evidence type="ECO:0000313" key="4">
    <source>
        <dbReference type="Proteomes" id="UP001516400"/>
    </source>
</evidence>
<feature type="region of interest" description="Disordered" evidence="2">
    <location>
        <begin position="101"/>
        <end position="120"/>
    </location>
</feature>
<feature type="coiled-coil region" evidence="1">
    <location>
        <begin position="65"/>
        <end position="92"/>
    </location>
</feature>
<comment type="caution">
    <text evidence="3">The sequence shown here is derived from an EMBL/GenBank/DDBJ whole genome shotgun (WGS) entry which is preliminary data.</text>
</comment>
<organism evidence="3 4">
    <name type="scientific">Cryptolaemus montrouzieri</name>
    <dbReference type="NCBI Taxonomy" id="559131"/>
    <lineage>
        <taxon>Eukaryota</taxon>
        <taxon>Metazoa</taxon>
        <taxon>Ecdysozoa</taxon>
        <taxon>Arthropoda</taxon>
        <taxon>Hexapoda</taxon>
        <taxon>Insecta</taxon>
        <taxon>Pterygota</taxon>
        <taxon>Neoptera</taxon>
        <taxon>Endopterygota</taxon>
        <taxon>Coleoptera</taxon>
        <taxon>Polyphaga</taxon>
        <taxon>Cucujiformia</taxon>
        <taxon>Coccinelloidea</taxon>
        <taxon>Coccinellidae</taxon>
        <taxon>Scymninae</taxon>
        <taxon>Scymnini</taxon>
        <taxon>Cryptolaemus</taxon>
    </lineage>
</organism>
<dbReference type="Proteomes" id="UP001516400">
    <property type="component" value="Unassembled WGS sequence"/>
</dbReference>
<dbReference type="EMBL" id="JABFTP020000001">
    <property type="protein sequence ID" value="KAL3265622.1"/>
    <property type="molecule type" value="Genomic_DNA"/>
</dbReference>
<evidence type="ECO:0000256" key="2">
    <source>
        <dbReference type="SAM" id="MobiDB-lite"/>
    </source>
</evidence>
<proteinExistence type="predicted"/>
<evidence type="ECO:0000256" key="1">
    <source>
        <dbReference type="SAM" id="Coils"/>
    </source>
</evidence>
<keyword evidence="4" id="KW-1185">Reference proteome</keyword>
<dbReference type="AlphaFoldDB" id="A0ABD2MH24"/>
<sequence length="169" mass="19234">MQKRKLIFYCASCANSDNSLTSLLNEIRELKLKNEEIKAEFDGSAESDNLNKTMDKHSKIIEVENSYLKKNLEEVTEKNDSLKQNNQLLLERICALQQRPSTAHAVNGMPPEKMNEGRIPSNKKQTISDVTMPSAQPSIVFQKPKDRAIRNLHVYSDTNEAVSKPLCYH</sequence>